<accession>A0A176WAS7</accession>
<name>A0A176WAS7_MARPO</name>
<reference evidence="2" key="1">
    <citation type="submission" date="2016-03" db="EMBL/GenBank/DDBJ databases">
        <title>Mechanisms controlling the formation of the plant cell surface in tip-growing cells are functionally conserved among land plants.</title>
        <authorList>
            <person name="Honkanen S."/>
            <person name="Jones V.A."/>
            <person name="Morieri G."/>
            <person name="Champion C."/>
            <person name="Hetherington A.J."/>
            <person name="Kelly S."/>
            <person name="Saint-Marcoux D."/>
            <person name="Proust H."/>
            <person name="Prescott H."/>
            <person name="Dolan L."/>
        </authorList>
    </citation>
    <scope>NUCLEOTIDE SEQUENCE [LARGE SCALE GENOMIC DNA]</scope>
    <source>
        <tissue evidence="2">Whole gametophyte</tissue>
    </source>
</reference>
<comment type="caution">
    <text evidence="2">The sequence shown here is derived from an EMBL/GenBank/DDBJ whole genome shotgun (WGS) entry which is preliminary data.</text>
</comment>
<sequence length="148" mass="15716">MTGSSSSTESLAPVGGGLMSGDAELEDGRARLRRWNSSEAWLSEGGRVRSAMEPWSQETKAEAGSGAFCGPGTEAAELRRGREERGVIEPLERYRTSSILSGPEVGARLVCVKHKSKSPGVFEADRAISYCALAVLAIGVGDEEETQQ</sequence>
<evidence type="ECO:0000256" key="1">
    <source>
        <dbReference type="SAM" id="MobiDB-lite"/>
    </source>
</evidence>
<evidence type="ECO:0000313" key="3">
    <source>
        <dbReference type="Proteomes" id="UP000077202"/>
    </source>
</evidence>
<feature type="region of interest" description="Disordered" evidence="1">
    <location>
        <begin position="46"/>
        <end position="80"/>
    </location>
</feature>
<dbReference type="AlphaFoldDB" id="A0A176WAS7"/>
<feature type="region of interest" description="Disordered" evidence="1">
    <location>
        <begin position="1"/>
        <end position="23"/>
    </location>
</feature>
<proteinExistence type="predicted"/>
<evidence type="ECO:0000313" key="2">
    <source>
        <dbReference type="EMBL" id="OAE30074.1"/>
    </source>
</evidence>
<protein>
    <submittedName>
        <fullName evidence="2">Uncharacterized protein</fullName>
    </submittedName>
</protein>
<organism evidence="2 3">
    <name type="scientific">Marchantia polymorpha subsp. ruderalis</name>
    <dbReference type="NCBI Taxonomy" id="1480154"/>
    <lineage>
        <taxon>Eukaryota</taxon>
        <taxon>Viridiplantae</taxon>
        <taxon>Streptophyta</taxon>
        <taxon>Embryophyta</taxon>
        <taxon>Marchantiophyta</taxon>
        <taxon>Marchantiopsida</taxon>
        <taxon>Marchantiidae</taxon>
        <taxon>Marchantiales</taxon>
        <taxon>Marchantiaceae</taxon>
        <taxon>Marchantia</taxon>
    </lineage>
</organism>
<dbReference type="EMBL" id="LVLJ01001368">
    <property type="protein sequence ID" value="OAE30074.1"/>
    <property type="molecule type" value="Genomic_DNA"/>
</dbReference>
<feature type="compositionally biased region" description="Polar residues" evidence="1">
    <location>
        <begin position="1"/>
        <end position="10"/>
    </location>
</feature>
<keyword evidence="3" id="KW-1185">Reference proteome</keyword>
<gene>
    <name evidence="2" type="ORF">AXG93_1474s1200</name>
</gene>
<dbReference type="Proteomes" id="UP000077202">
    <property type="component" value="Unassembled WGS sequence"/>
</dbReference>